<evidence type="ECO:0000313" key="9">
    <source>
        <dbReference type="EMBL" id="MDP9825438.1"/>
    </source>
</evidence>
<comment type="caution">
    <text evidence="9">The sequence shown here is derived from an EMBL/GenBank/DDBJ whole genome shotgun (WGS) entry which is preliminary data.</text>
</comment>
<evidence type="ECO:0000256" key="3">
    <source>
        <dbReference type="ARBA" id="ARBA00022679"/>
    </source>
</evidence>
<keyword evidence="4" id="KW-0732">Signal</keyword>
<evidence type="ECO:0000256" key="1">
    <source>
        <dbReference type="ARBA" id="ARBA00004418"/>
    </source>
</evidence>
<feature type="compositionally biased region" description="Low complexity" evidence="7">
    <location>
        <begin position="36"/>
        <end position="47"/>
    </location>
</feature>
<comment type="subcellular location">
    <subcellularLocation>
        <location evidence="1">Periplasm</location>
    </subcellularLocation>
</comment>
<dbReference type="Proteomes" id="UP001235712">
    <property type="component" value="Unassembled WGS sequence"/>
</dbReference>
<evidence type="ECO:0000256" key="2">
    <source>
        <dbReference type="ARBA" id="ARBA00005182"/>
    </source>
</evidence>
<dbReference type="RefSeq" id="WP_307239214.1">
    <property type="nucleotide sequence ID" value="NZ_JAUSQZ010000001.1"/>
</dbReference>
<feature type="compositionally biased region" description="Basic and acidic residues" evidence="7">
    <location>
        <begin position="48"/>
        <end position="65"/>
    </location>
</feature>
<feature type="compositionally biased region" description="Basic and acidic residues" evidence="7">
    <location>
        <begin position="80"/>
        <end position="96"/>
    </location>
</feature>
<dbReference type="Pfam" id="PF16822">
    <property type="entry name" value="ALGX"/>
    <property type="match status" value="1"/>
</dbReference>
<protein>
    <recommendedName>
        <fullName evidence="8">AlgX/AlgJ SGNH hydrolase-like domain-containing protein</fullName>
    </recommendedName>
</protein>
<evidence type="ECO:0000256" key="4">
    <source>
        <dbReference type="ARBA" id="ARBA00022729"/>
    </source>
</evidence>
<keyword evidence="5" id="KW-0574">Periplasm</keyword>
<evidence type="ECO:0000256" key="7">
    <source>
        <dbReference type="SAM" id="MobiDB-lite"/>
    </source>
</evidence>
<feature type="domain" description="AlgX/AlgJ SGNH hydrolase-like" evidence="8">
    <location>
        <begin position="279"/>
        <end position="454"/>
    </location>
</feature>
<evidence type="ECO:0000256" key="5">
    <source>
        <dbReference type="ARBA" id="ARBA00022764"/>
    </source>
</evidence>
<accession>A0ABT9NYC8</accession>
<gene>
    <name evidence="9" type="ORF">J2S57_001187</name>
</gene>
<reference evidence="9 10" key="1">
    <citation type="submission" date="2023-07" db="EMBL/GenBank/DDBJ databases">
        <title>Sequencing the genomes of 1000 actinobacteria strains.</title>
        <authorList>
            <person name="Klenk H.-P."/>
        </authorList>
    </citation>
    <scope>NUCLEOTIDE SEQUENCE [LARGE SCALE GENOMIC DNA]</scope>
    <source>
        <strain evidence="9 10">DSM 44388</strain>
    </source>
</reference>
<name>A0ABT9NYC8_9ACTN</name>
<keyword evidence="3" id="KW-0808">Transferase</keyword>
<keyword evidence="6" id="KW-0016">Alginate biosynthesis</keyword>
<sequence>MGRIIILPDDDEPDHSPGAGGRPVGPVGSFGGFGVRSGVSASRSGVALRHERHPDRLEVVHHPDPEAQPGTGARPTTPDAPRREATTDAGHTERAVVADPHGGAEPAVDPDGEPNGEPVIEPASAPEGTPEPQAARAPETEPRRVLEQAPGTPAKPTGTDPETAGPEPHSATDELDELLEKFRTERHRRRSVRAARGLVALFALALLAVWLLDPPLPWGDENRSLTSFPDVSPSGLLSGADTQQTDAALRDRLALRQYVTEAIGEASRDKLGTSLNPAVVLGKNRTPFLSEDFTLPCKYDFDAARTAAGLDRLSSIAAGTGKSIMVAIAPDKSAIMTDALGSRAGALLACANQVRDETEQTWGAQASGPVVTSWDQLQATQDEDPGSVFQKGDSHWSSKGALVWSKTVIDALIARGEAPADLSGAPDAVQVQDEQADNDLYRLMGITKKAMVPVYGVTRDDVTIRAHTEESPSGRGVAVFRAWSTTAPMIEGRTLIVNDSFISRAEGLLAPYFTNLEVMHWSDFLTAVQDDDLPGFDRIIIETVQRGWPQRAGWLQEGQPMYEALAAELGTPIKTDED</sequence>
<evidence type="ECO:0000313" key="10">
    <source>
        <dbReference type="Proteomes" id="UP001235712"/>
    </source>
</evidence>
<dbReference type="EMBL" id="JAUSQZ010000001">
    <property type="protein sequence ID" value="MDP9825438.1"/>
    <property type="molecule type" value="Genomic_DNA"/>
</dbReference>
<keyword evidence="10" id="KW-1185">Reference proteome</keyword>
<feature type="region of interest" description="Disordered" evidence="7">
    <location>
        <begin position="1"/>
        <end position="173"/>
    </location>
</feature>
<proteinExistence type="predicted"/>
<evidence type="ECO:0000259" key="8">
    <source>
        <dbReference type="Pfam" id="PF16822"/>
    </source>
</evidence>
<evidence type="ECO:0000256" key="6">
    <source>
        <dbReference type="ARBA" id="ARBA00022841"/>
    </source>
</evidence>
<comment type="pathway">
    <text evidence="2">Glycan biosynthesis; alginate biosynthesis.</text>
</comment>
<organism evidence="9 10">
    <name type="scientific">Kineosporia succinea</name>
    <dbReference type="NCBI Taxonomy" id="84632"/>
    <lineage>
        <taxon>Bacteria</taxon>
        <taxon>Bacillati</taxon>
        <taxon>Actinomycetota</taxon>
        <taxon>Actinomycetes</taxon>
        <taxon>Kineosporiales</taxon>
        <taxon>Kineosporiaceae</taxon>
        <taxon>Kineosporia</taxon>
    </lineage>
</organism>
<feature type="compositionally biased region" description="Gly residues" evidence="7">
    <location>
        <begin position="18"/>
        <end position="35"/>
    </location>
</feature>
<dbReference type="InterPro" id="IPR031811">
    <property type="entry name" value="ALGX/ALGJ_SGNH-like"/>
</dbReference>